<keyword evidence="2" id="KW-0238">DNA-binding</keyword>
<keyword evidence="3" id="KW-0804">Transcription</keyword>
<dbReference type="CDD" id="cd00038">
    <property type="entry name" value="CAP_ED"/>
    <property type="match status" value="1"/>
</dbReference>
<dbReference type="Gene3D" id="2.60.120.10">
    <property type="entry name" value="Jelly Rolls"/>
    <property type="match status" value="1"/>
</dbReference>
<dbReference type="PROSITE" id="PS51063">
    <property type="entry name" value="HTH_CRP_2"/>
    <property type="match status" value="1"/>
</dbReference>
<dbReference type="SUPFAM" id="SSF51206">
    <property type="entry name" value="cAMP-binding domain-like"/>
    <property type="match status" value="1"/>
</dbReference>
<dbReference type="InterPro" id="IPR036390">
    <property type="entry name" value="WH_DNA-bd_sf"/>
</dbReference>
<dbReference type="SMART" id="SM00100">
    <property type="entry name" value="cNMP"/>
    <property type="match status" value="1"/>
</dbReference>
<dbReference type="Pfam" id="PF13545">
    <property type="entry name" value="HTH_Crp_2"/>
    <property type="match status" value="1"/>
</dbReference>
<dbReference type="InterPro" id="IPR050397">
    <property type="entry name" value="Env_Response_Regulators"/>
</dbReference>
<dbReference type="Pfam" id="PF00027">
    <property type="entry name" value="cNMP_binding"/>
    <property type="match status" value="1"/>
</dbReference>
<gene>
    <name evidence="7" type="ORF">KMZ29_13355</name>
</gene>
<proteinExistence type="predicted"/>
<feature type="transmembrane region" description="Helical" evidence="4">
    <location>
        <begin position="82"/>
        <end position="100"/>
    </location>
</feature>
<evidence type="ECO:0000256" key="3">
    <source>
        <dbReference type="ARBA" id="ARBA00023163"/>
    </source>
</evidence>
<organism evidence="7 8">
    <name type="scientific">Bradyrhizobium sediminis</name>
    <dbReference type="NCBI Taxonomy" id="2840469"/>
    <lineage>
        <taxon>Bacteria</taxon>
        <taxon>Pseudomonadati</taxon>
        <taxon>Pseudomonadota</taxon>
        <taxon>Alphaproteobacteria</taxon>
        <taxon>Hyphomicrobiales</taxon>
        <taxon>Nitrobacteraceae</taxon>
        <taxon>Bradyrhizobium</taxon>
    </lineage>
</organism>
<dbReference type="InterPro" id="IPR000595">
    <property type="entry name" value="cNMP-bd_dom"/>
</dbReference>
<keyword evidence="4" id="KW-0472">Membrane</keyword>
<dbReference type="PROSITE" id="PS50042">
    <property type="entry name" value="CNMP_BINDING_3"/>
    <property type="match status" value="1"/>
</dbReference>
<dbReference type="GO" id="GO:0003677">
    <property type="term" value="F:DNA binding"/>
    <property type="evidence" value="ECO:0007669"/>
    <property type="project" value="UniProtKB-KW"/>
</dbReference>
<protein>
    <submittedName>
        <fullName evidence="7">Crp/Fnr family transcriptional regulator</fullName>
    </submittedName>
</protein>
<evidence type="ECO:0000259" key="6">
    <source>
        <dbReference type="PROSITE" id="PS51063"/>
    </source>
</evidence>
<dbReference type="GO" id="GO:0003700">
    <property type="term" value="F:DNA-binding transcription factor activity"/>
    <property type="evidence" value="ECO:0007669"/>
    <property type="project" value="TreeGrafter"/>
</dbReference>
<sequence length="246" mass="26850">MSRAATIAAPVAMAENGLSPKWSLALSGLSAAQRNDIRKRMRTQILPPRSILFRQGAPSDTLVVLEDGRVRLLQTQRNGEQFAFGVFVGGTVLGLAALVLDRPRILTAEAIDQVVISVMPRSDFVACTRNVPGFLDNITRLLALLSVESIERSGPLALDDAWVRLGTILVSLARNDSRNSCPTISGLTQEDLAKMVGVSRAWVGAALAEFERLLLISKRRSRITIEQPDRLADFVAASRNRSPPRR</sequence>
<accession>A0A975NJA4</accession>
<evidence type="ECO:0000313" key="7">
    <source>
        <dbReference type="EMBL" id="QWG15561.1"/>
    </source>
</evidence>
<evidence type="ECO:0000259" key="5">
    <source>
        <dbReference type="PROSITE" id="PS50042"/>
    </source>
</evidence>
<dbReference type="RefSeq" id="WP_215624060.1">
    <property type="nucleotide sequence ID" value="NZ_CP076134.1"/>
</dbReference>
<dbReference type="EMBL" id="CP076134">
    <property type="protein sequence ID" value="QWG15561.1"/>
    <property type="molecule type" value="Genomic_DNA"/>
</dbReference>
<name>A0A975NJA4_9BRAD</name>
<dbReference type="InterPro" id="IPR014710">
    <property type="entry name" value="RmlC-like_jellyroll"/>
</dbReference>
<evidence type="ECO:0000256" key="4">
    <source>
        <dbReference type="SAM" id="Phobius"/>
    </source>
</evidence>
<keyword evidence="1" id="KW-0805">Transcription regulation</keyword>
<dbReference type="PANTHER" id="PTHR24567:SF26">
    <property type="entry name" value="REGULATORY PROTEIN YEIL"/>
    <property type="match status" value="1"/>
</dbReference>
<dbReference type="Gene3D" id="1.10.10.10">
    <property type="entry name" value="Winged helix-like DNA-binding domain superfamily/Winged helix DNA-binding domain"/>
    <property type="match status" value="1"/>
</dbReference>
<dbReference type="Proteomes" id="UP000680839">
    <property type="component" value="Chromosome"/>
</dbReference>
<dbReference type="GO" id="GO:0005829">
    <property type="term" value="C:cytosol"/>
    <property type="evidence" value="ECO:0007669"/>
    <property type="project" value="TreeGrafter"/>
</dbReference>
<keyword evidence="4" id="KW-1133">Transmembrane helix</keyword>
<keyword evidence="4" id="KW-0812">Transmembrane</keyword>
<feature type="domain" description="HTH crp-type" evidence="6">
    <location>
        <begin position="159"/>
        <end position="229"/>
    </location>
</feature>
<dbReference type="SUPFAM" id="SSF46785">
    <property type="entry name" value="Winged helix' DNA-binding domain"/>
    <property type="match status" value="1"/>
</dbReference>
<evidence type="ECO:0000256" key="1">
    <source>
        <dbReference type="ARBA" id="ARBA00023015"/>
    </source>
</evidence>
<dbReference type="InterPro" id="IPR018490">
    <property type="entry name" value="cNMP-bd_dom_sf"/>
</dbReference>
<reference evidence="7" key="1">
    <citation type="submission" date="2021-06" db="EMBL/GenBank/DDBJ databases">
        <title>Bradyrhizobium sp. S2-20-1 Genome sequencing.</title>
        <authorList>
            <person name="Jin L."/>
        </authorList>
    </citation>
    <scope>NUCLEOTIDE SEQUENCE</scope>
    <source>
        <strain evidence="7">S2-20-1</strain>
    </source>
</reference>
<dbReference type="AlphaFoldDB" id="A0A975NJA4"/>
<dbReference type="PANTHER" id="PTHR24567">
    <property type="entry name" value="CRP FAMILY TRANSCRIPTIONAL REGULATORY PROTEIN"/>
    <property type="match status" value="1"/>
</dbReference>
<evidence type="ECO:0000256" key="2">
    <source>
        <dbReference type="ARBA" id="ARBA00023125"/>
    </source>
</evidence>
<dbReference type="InterPro" id="IPR012318">
    <property type="entry name" value="HTH_CRP"/>
</dbReference>
<dbReference type="InterPro" id="IPR036388">
    <property type="entry name" value="WH-like_DNA-bd_sf"/>
</dbReference>
<feature type="domain" description="Cyclic nucleotide-binding" evidence="5">
    <location>
        <begin position="25"/>
        <end position="124"/>
    </location>
</feature>
<evidence type="ECO:0000313" key="8">
    <source>
        <dbReference type="Proteomes" id="UP000680839"/>
    </source>
</evidence>